<reference evidence="2 3" key="1">
    <citation type="submission" date="2007-04" db="EMBL/GenBank/DDBJ databases">
        <authorList>
            <person name="Fulton L."/>
            <person name="Clifton S."/>
            <person name="Fulton B."/>
            <person name="Xu J."/>
            <person name="Minx P."/>
            <person name="Pepin K.H."/>
            <person name="Johnson M."/>
            <person name="Thiruvilangam P."/>
            <person name="Bhonagiri V."/>
            <person name="Nash W.E."/>
            <person name="Mardis E.R."/>
            <person name="Wilson R.K."/>
        </authorList>
    </citation>
    <scope>NUCLEOTIDE SEQUENCE [LARGE SCALE GENOMIC DNA]</scope>
    <source>
        <strain evidence="2 3">ATCC 29799</strain>
    </source>
</reference>
<organism evidence="2 3">
    <name type="scientific">Pseudoflavonifractor capillosus ATCC 29799</name>
    <dbReference type="NCBI Taxonomy" id="411467"/>
    <lineage>
        <taxon>Bacteria</taxon>
        <taxon>Bacillati</taxon>
        <taxon>Bacillota</taxon>
        <taxon>Clostridia</taxon>
        <taxon>Eubacteriales</taxon>
        <taxon>Oscillospiraceae</taxon>
        <taxon>Pseudoflavonifractor</taxon>
    </lineage>
</organism>
<evidence type="ECO:0000313" key="3">
    <source>
        <dbReference type="Proteomes" id="UP000003639"/>
    </source>
</evidence>
<keyword evidence="3" id="KW-1185">Reference proteome</keyword>
<keyword evidence="1" id="KW-0472">Membrane</keyword>
<gene>
    <name evidence="2" type="ORF">BACCAP_00306</name>
</gene>
<dbReference type="STRING" id="411467.BACCAP_00306"/>
<proteinExistence type="predicted"/>
<evidence type="ECO:0000313" key="2">
    <source>
        <dbReference type="EMBL" id="EDN01962.1"/>
    </source>
</evidence>
<accession>A6NQ37</accession>
<protein>
    <submittedName>
        <fullName evidence="2">Uncharacterized protein</fullName>
    </submittedName>
</protein>
<comment type="caution">
    <text evidence="2">The sequence shown here is derived from an EMBL/GenBank/DDBJ whole genome shotgun (WGS) entry which is preliminary data.</text>
</comment>
<feature type="transmembrane region" description="Helical" evidence="1">
    <location>
        <begin position="29"/>
        <end position="56"/>
    </location>
</feature>
<dbReference type="AlphaFoldDB" id="A6NQ37"/>
<sequence length="58" mass="7440">MRTHASRRYYNIVSCKIKVILRYLWPDDYIFMLFGPFFFRFFRFYGVTMSFFLWFYSF</sequence>
<reference evidence="2 3" key="2">
    <citation type="submission" date="2007-06" db="EMBL/GenBank/DDBJ databases">
        <title>Draft genome sequence of Pseudoflavonifractor capillosus ATCC 29799.</title>
        <authorList>
            <person name="Sudarsanam P."/>
            <person name="Ley R."/>
            <person name="Guruge J."/>
            <person name="Turnbaugh P.J."/>
            <person name="Mahowald M."/>
            <person name="Liep D."/>
            <person name="Gordon J."/>
        </authorList>
    </citation>
    <scope>NUCLEOTIDE SEQUENCE [LARGE SCALE GENOMIC DNA]</scope>
    <source>
        <strain evidence="2 3">ATCC 29799</strain>
    </source>
</reference>
<dbReference type="Proteomes" id="UP000003639">
    <property type="component" value="Unassembled WGS sequence"/>
</dbReference>
<keyword evidence="1" id="KW-0812">Transmembrane</keyword>
<name>A6NQ37_9FIRM</name>
<dbReference type="EMBL" id="AAXG02000002">
    <property type="protein sequence ID" value="EDN01962.1"/>
    <property type="molecule type" value="Genomic_DNA"/>
</dbReference>
<keyword evidence="1" id="KW-1133">Transmembrane helix</keyword>
<evidence type="ECO:0000256" key="1">
    <source>
        <dbReference type="SAM" id="Phobius"/>
    </source>
</evidence>